<feature type="coiled-coil region" evidence="1">
    <location>
        <begin position="413"/>
        <end position="473"/>
    </location>
</feature>
<evidence type="ECO:0000256" key="1">
    <source>
        <dbReference type="SAM" id="Coils"/>
    </source>
</evidence>
<evidence type="ECO:0000256" key="2">
    <source>
        <dbReference type="SAM" id="MobiDB-lite"/>
    </source>
</evidence>
<organism evidence="3 4">
    <name type="scientific">Meripilus lineatus</name>
    <dbReference type="NCBI Taxonomy" id="2056292"/>
    <lineage>
        <taxon>Eukaryota</taxon>
        <taxon>Fungi</taxon>
        <taxon>Dikarya</taxon>
        <taxon>Basidiomycota</taxon>
        <taxon>Agaricomycotina</taxon>
        <taxon>Agaricomycetes</taxon>
        <taxon>Polyporales</taxon>
        <taxon>Meripilaceae</taxon>
        <taxon>Meripilus</taxon>
    </lineage>
</organism>
<evidence type="ECO:0000313" key="3">
    <source>
        <dbReference type="EMBL" id="KAJ3484478.1"/>
    </source>
</evidence>
<dbReference type="EMBL" id="JANAWD010000187">
    <property type="protein sequence ID" value="KAJ3484478.1"/>
    <property type="molecule type" value="Genomic_DNA"/>
</dbReference>
<dbReference type="InterPro" id="IPR027417">
    <property type="entry name" value="P-loop_NTPase"/>
</dbReference>
<evidence type="ECO:0000313" key="4">
    <source>
        <dbReference type="Proteomes" id="UP001212997"/>
    </source>
</evidence>
<proteinExistence type="predicted"/>
<accession>A0AAD5YEN2</accession>
<keyword evidence="4" id="KW-1185">Reference proteome</keyword>
<evidence type="ECO:0008006" key="5">
    <source>
        <dbReference type="Google" id="ProtNLM"/>
    </source>
</evidence>
<name>A0AAD5YEN2_9APHY</name>
<dbReference type="AlphaFoldDB" id="A0AAD5YEN2"/>
<comment type="caution">
    <text evidence="3">The sequence shown here is derived from an EMBL/GenBank/DDBJ whole genome shotgun (WGS) entry which is preliminary data.</text>
</comment>
<feature type="region of interest" description="Disordered" evidence="2">
    <location>
        <begin position="134"/>
        <end position="175"/>
    </location>
</feature>
<feature type="compositionally biased region" description="Polar residues" evidence="2">
    <location>
        <begin position="155"/>
        <end position="165"/>
    </location>
</feature>
<dbReference type="Gene3D" id="3.40.50.300">
    <property type="entry name" value="P-loop containing nucleotide triphosphate hydrolases"/>
    <property type="match status" value="1"/>
</dbReference>
<reference evidence="3" key="1">
    <citation type="submission" date="2022-07" db="EMBL/GenBank/DDBJ databases">
        <title>Genome Sequence of Physisporinus lineatus.</title>
        <authorList>
            <person name="Buettner E."/>
        </authorList>
    </citation>
    <scope>NUCLEOTIDE SEQUENCE</scope>
    <source>
        <strain evidence="3">VT162</strain>
    </source>
</reference>
<dbReference type="SUPFAM" id="SSF52540">
    <property type="entry name" value="P-loop containing nucleoside triphosphate hydrolases"/>
    <property type="match status" value="1"/>
</dbReference>
<dbReference type="Proteomes" id="UP001212997">
    <property type="component" value="Unassembled WGS sequence"/>
</dbReference>
<sequence>MTSITYKGALPFVDTQARGDVAIEWPTCDPGGEVFMRIFVILPELEPHRDWFRTRSSVGELFLHIWFSGLFLVRTMCFVRVPASVFGHSSVMNVEPQPLLFVDELLSKPPGLFVPFDKKLQLASHHLMDSIQVTPTTEDSGSLPFEKGLPPTPSNPDDNPLSQSPAMPRKLTRKSEKTKKVYIAVLGATGAGKTTVRKYAKSPNFGRVHDSRHGEQFINTASNSNLSVGTQLNSCTDQIQYSEPFLLDGRIVTLVDTPGFDDTSKSDAEILNIVCKYFLSEYQKGHYLTAVIYLHRISDNRMSGSALRNFHFFEQLCGNDAIKNSAIVTNMWGNVDPATAKSREEELRTQPDFFRGAIEAGAKFLHHKHNTQESAHAILSKLITNTPVALGIQRELLDERKSIALTTAGHTLLGELATLVQKHEEEKKELQADLIEAKRENDDQTKRELEEAIETLQNATAKLQVERERILESNIAPEQKNKLLRKLAKFGFATLRFLALVRPRKITLGNLGKKKQLKNGIGHPVVDHQTQRVNSIVTA</sequence>
<protein>
    <recommendedName>
        <fullName evidence="5">G domain-containing protein</fullName>
    </recommendedName>
</protein>
<gene>
    <name evidence="3" type="ORF">NLI96_g5624</name>
</gene>
<keyword evidence="1" id="KW-0175">Coiled coil</keyword>
<dbReference type="CDD" id="cd00882">
    <property type="entry name" value="Ras_like_GTPase"/>
    <property type="match status" value="1"/>
</dbReference>